<dbReference type="Proteomes" id="UP000218272">
    <property type="component" value="Chromosome SCLO_1"/>
</dbReference>
<reference evidence="3 4" key="1">
    <citation type="submission" date="2016-10" db="EMBL/GenBank/DDBJ databases">
        <title>Complete Genome Sequence of the Nonylphenol-Degrading Bacterium Sphingobium cloacae JCM 10874T.</title>
        <authorList>
            <person name="Ootsuka M."/>
            <person name="Nishizawa T."/>
            <person name="Ohta H."/>
        </authorList>
    </citation>
    <scope>NUCLEOTIDE SEQUENCE [LARGE SCALE GENOMIC DNA]</scope>
    <source>
        <strain evidence="3 4">JCM 10874</strain>
    </source>
</reference>
<dbReference type="InterPro" id="IPR052025">
    <property type="entry name" value="Xyloglucanase_GH74"/>
</dbReference>
<dbReference type="KEGG" id="sclo:SCLO_1014220"/>
<name>A0A1E1F1X2_9SPHN</name>
<dbReference type="GO" id="GO:0010411">
    <property type="term" value="P:xyloglucan metabolic process"/>
    <property type="evidence" value="ECO:0007669"/>
    <property type="project" value="TreeGrafter"/>
</dbReference>
<evidence type="ECO:0000256" key="1">
    <source>
        <dbReference type="ARBA" id="ARBA00022737"/>
    </source>
</evidence>
<sequence>MSSGTLLVATVGQAVIRSADDGGTWNRLGVGQVLEFDAITRSLSISPDSPETIYAGTDIGLCVSHDTGGTWERVDSPFNGETVWKVAVDPQDARRIFVGTGAPSRAVLWRTLDGGESWFRAPVEIPEFCAGVNRPRLLAFAYDPTDRNQLWFGLEEGGLFYSRDGGDNWTRLDDRLLWDFNSDIHNIVVLPNHGRKVIVVACVNAIYRSFDDGQTWSGILAKEVFGLYYVRALTKPVGSEDTLYLSISDGTPGTTSKILVSRDAAEKWEIMPLPQQPNSCIWAISVNPTNPRQIVAGTKYGHLFTSENGGDTWQKQWRDFSEIADVAWTPAIAQIKAAHQSIVTAK</sequence>
<keyword evidence="1" id="KW-0677">Repeat</keyword>
<evidence type="ECO:0000313" key="4">
    <source>
        <dbReference type="Proteomes" id="UP000218272"/>
    </source>
</evidence>
<dbReference type="PANTHER" id="PTHR43739:SF5">
    <property type="entry name" value="EXO-ALPHA-SIALIDASE"/>
    <property type="match status" value="1"/>
</dbReference>
<dbReference type="AlphaFoldDB" id="A0A1E1F1X2"/>
<keyword evidence="4" id="KW-1185">Reference proteome</keyword>
<dbReference type="SUPFAM" id="SSF110296">
    <property type="entry name" value="Oligoxyloglucan reducing end-specific cellobiohydrolase"/>
    <property type="match status" value="1"/>
</dbReference>
<protein>
    <submittedName>
        <fullName evidence="3">Neuraminidase</fullName>
    </submittedName>
</protein>
<evidence type="ECO:0000313" key="3">
    <source>
        <dbReference type="EMBL" id="BAV64462.1"/>
    </source>
</evidence>
<dbReference type="InterPro" id="IPR015943">
    <property type="entry name" value="WD40/YVTN_repeat-like_dom_sf"/>
</dbReference>
<organism evidence="3 4">
    <name type="scientific">Sphingobium cloacae</name>
    <dbReference type="NCBI Taxonomy" id="120107"/>
    <lineage>
        <taxon>Bacteria</taxon>
        <taxon>Pseudomonadati</taxon>
        <taxon>Pseudomonadota</taxon>
        <taxon>Alphaproteobacteria</taxon>
        <taxon>Sphingomonadales</taxon>
        <taxon>Sphingomonadaceae</taxon>
        <taxon>Sphingobium</taxon>
    </lineage>
</organism>
<dbReference type="RefSeq" id="WP_066516274.1">
    <property type="nucleotide sequence ID" value="NZ_AP017655.1"/>
</dbReference>
<proteinExistence type="predicted"/>
<evidence type="ECO:0000259" key="2">
    <source>
        <dbReference type="Pfam" id="PF15902"/>
    </source>
</evidence>
<dbReference type="CDD" id="cd15482">
    <property type="entry name" value="Sialidase_non-viral"/>
    <property type="match status" value="1"/>
</dbReference>
<dbReference type="OrthoDB" id="9764804at2"/>
<dbReference type="EMBL" id="AP017655">
    <property type="protein sequence ID" value="BAV64462.1"/>
    <property type="molecule type" value="Genomic_DNA"/>
</dbReference>
<accession>A0A1E1F1X2</accession>
<dbReference type="PANTHER" id="PTHR43739">
    <property type="entry name" value="XYLOGLUCANASE (EUROFUNG)"/>
    <property type="match status" value="1"/>
</dbReference>
<feature type="domain" description="Sortilin N-terminal" evidence="2">
    <location>
        <begin position="61"/>
        <end position="175"/>
    </location>
</feature>
<gene>
    <name evidence="3" type="ORF">SCLO_1014220</name>
</gene>
<dbReference type="InterPro" id="IPR031778">
    <property type="entry name" value="Sortilin_N"/>
</dbReference>
<dbReference type="Pfam" id="PF15902">
    <property type="entry name" value="Sortilin-Vps10"/>
    <property type="match status" value="1"/>
</dbReference>
<dbReference type="Gene3D" id="2.130.10.10">
    <property type="entry name" value="YVTN repeat-like/Quinoprotein amine dehydrogenase"/>
    <property type="match status" value="3"/>
</dbReference>